<gene>
    <name evidence="1" type="ORF">K0U00_48230</name>
</gene>
<organism evidence="1 2">
    <name type="scientific">Paenibacillus sepulcri</name>
    <dbReference type="NCBI Taxonomy" id="359917"/>
    <lineage>
        <taxon>Bacteria</taxon>
        <taxon>Bacillati</taxon>
        <taxon>Bacillota</taxon>
        <taxon>Bacilli</taxon>
        <taxon>Bacillales</taxon>
        <taxon>Paenibacillaceae</taxon>
        <taxon>Paenibacillus</taxon>
    </lineage>
</organism>
<dbReference type="EMBL" id="JAHZIK010003352">
    <property type="protein sequence ID" value="MBW7461866.1"/>
    <property type="molecule type" value="Genomic_DNA"/>
</dbReference>
<feature type="non-terminal residue" evidence="1">
    <location>
        <position position="1"/>
    </location>
</feature>
<proteinExistence type="predicted"/>
<protein>
    <submittedName>
        <fullName evidence="1">Uncharacterized protein</fullName>
    </submittedName>
</protein>
<reference evidence="1 2" key="1">
    <citation type="submission" date="2021-07" db="EMBL/GenBank/DDBJ databases">
        <title>Paenibacillus radiodurans sp. nov., isolated from the southeastern edge of Tengger Desert.</title>
        <authorList>
            <person name="Zhang G."/>
        </authorList>
    </citation>
    <scope>NUCLEOTIDE SEQUENCE [LARGE SCALE GENOMIC DNA]</scope>
    <source>
        <strain evidence="1 2">CCM 7311</strain>
    </source>
</reference>
<evidence type="ECO:0000313" key="1">
    <source>
        <dbReference type="EMBL" id="MBW7461866.1"/>
    </source>
</evidence>
<comment type="caution">
    <text evidence="1">The sequence shown here is derived from an EMBL/GenBank/DDBJ whole genome shotgun (WGS) entry which is preliminary data.</text>
</comment>
<accession>A0ABS7CMV3</accession>
<sequence>PAAAARTPLPREDDPRGGKLPRLAAALCFGAAFRLSMVRLTPSYKSYPQYSMKETDIAIIGLFPYVSAPPALPGRHCRLDTRDHKLLIKPEGLGWSMLSGK</sequence>
<keyword evidence="2" id="KW-1185">Reference proteome</keyword>
<evidence type="ECO:0000313" key="2">
    <source>
        <dbReference type="Proteomes" id="UP001519887"/>
    </source>
</evidence>
<name>A0ABS7CMV3_9BACL</name>
<dbReference type="Proteomes" id="UP001519887">
    <property type="component" value="Unassembled WGS sequence"/>
</dbReference>